<dbReference type="Pfam" id="PF04720">
    <property type="entry name" value="PDDEXK_6"/>
    <property type="match status" value="1"/>
</dbReference>
<accession>A0A9Q0J6G6</accession>
<dbReference type="PANTHER" id="PTHR31579">
    <property type="entry name" value="OS03G0796600 PROTEIN"/>
    <property type="match status" value="1"/>
</dbReference>
<dbReference type="PANTHER" id="PTHR31579:SF84">
    <property type="entry name" value="F21O3.6 PROTEIN"/>
    <property type="match status" value="1"/>
</dbReference>
<dbReference type="InterPro" id="IPR006502">
    <property type="entry name" value="PDDEXK-like"/>
</dbReference>
<sequence length="306" mass="34255">MSVFVRSKRVTHPLDDKAKARLVGCGGQLSYVSSGSEHSAAEYYDGDDSPCLSQLVHCFLEEEEEDQRNDPDTHQPSSLGYESDSDRVDSVADTPDLMIEDDVLRCTAGVGHSDPYRNLLLAHVLKAMEALSSFKNQKPVFRRKVMSFLRELGHNAAICKTKWDSSGGLTAGGYEFIDVVVLQTSQRYVLDLEFASQFEIARPTSQYQKLSQLLPRVFVGKGDDLKRIVKVMCDAARRSLRSRDLSIPPWRKNRYMQNKWFGPYRRTTNPVAAAASSVGMQAVNGVKCRCVGFDDGLSGRLFVRTR</sequence>
<reference evidence="2" key="2">
    <citation type="journal article" date="2023" name="Plants (Basel)">
        <title>Annotation of the Turnera subulata (Passifloraceae) Draft Genome Reveals the S-Locus Evolved after the Divergence of Turneroideae from Passifloroideae in a Stepwise Manner.</title>
        <authorList>
            <person name="Henning P.M."/>
            <person name="Roalson E.H."/>
            <person name="Mir W."/>
            <person name="McCubbin A.G."/>
            <person name="Shore J.S."/>
        </authorList>
    </citation>
    <scope>NUCLEOTIDE SEQUENCE</scope>
    <source>
        <strain evidence="2">F60SS</strain>
    </source>
</reference>
<protein>
    <recommendedName>
        <fullName evidence="4">DUF506 domain-containing protein</fullName>
    </recommendedName>
</protein>
<evidence type="ECO:0000256" key="1">
    <source>
        <dbReference type="SAM" id="MobiDB-lite"/>
    </source>
</evidence>
<dbReference type="Proteomes" id="UP001141552">
    <property type="component" value="Unassembled WGS sequence"/>
</dbReference>
<dbReference type="EMBL" id="JAKUCV010005928">
    <property type="protein sequence ID" value="KAJ4829275.1"/>
    <property type="molecule type" value="Genomic_DNA"/>
</dbReference>
<dbReference type="NCBIfam" id="TIGR01615">
    <property type="entry name" value="A_thal_3542"/>
    <property type="match status" value="1"/>
</dbReference>
<evidence type="ECO:0000313" key="2">
    <source>
        <dbReference type="EMBL" id="KAJ4829275.1"/>
    </source>
</evidence>
<evidence type="ECO:0000313" key="3">
    <source>
        <dbReference type="Proteomes" id="UP001141552"/>
    </source>
</evidence>
<keyword evidence="3" id="KW-1185">Reference proteome</keyword>
<gene>
    <name evidence="2" type="ORF">Tsubulata_025782</name>
</gene>
<proteinExistence type="predicted"/>
<dbReference type="OrthoDB" id="548115at2759"/>
<evidence type="ECO:0008006" key="4">
    <source>
        <dbReference type="Google" id="ProtNLM"/>
    </source>
</evidence>
<organism evidence="2 3">
    <name type="scientific">Turnera subulata</name>
    <dbReference type="NCBI Taxonomy" id="218843"/>
    <lineage>
        <taxon>Eukaryota</taxon>
        <taxon>Viridiplantae</taxon>
        <taxon>Streptophyta</taxon>
        <taxon>Embryophyta</taxon>
        <taxon>Tracheophyta</taxon>
        <taxon>Spermatophyta</taxon>
        <taxon>Magnoliopsida</taxon>
        <taxon>eudicotyledons</taxon>
        <taxon>Gunneridae</taxon>
        <taxon>Pentapetalae</taxon>
        <taxon>rosids</taxon>
        <taxon>fabids</taxon>
        <taxon>Malpighiales</taxon>
        <taxon>Passifloraceae</taxon>
        <taxon>Turnera</taxon>
    </lineage>
</organism>
<reference evidence="2" key="1">
    <citation type="submission" date="2022-02" db="EMBL/GenBank/DDBJ databases">
        <authorList>
            <person name="Henning P.M."/>
            <person name="McCubbin A.G."/>
            <person name="Shore J.S."/>
        </authorList>
    </citation>
    <scope>NUCLEOTIDE SEQUENCE</scope>
    <source>
        <strain evidence="2">F60SS</strain>
        <tissue evidence="2">Leaves</tissue>
    </source>
</reference>
<dbReference type="AlphaFoldDB" id="A0A9Q0J6G6"/>
<comment type="caution">
    <text evidence="2">The sequence shown here is derived from an EMBL/GenBank/DDBJ whole genome shotgun (WGS) entry which is preliminary data.</text>
</comment>
<name>A0A9Q0J6G6_9ROSI</name>
<feature type="region of interest" description="Disordered" evidence="1">
    <location>
        <begin position="63"/>
        <end position="89"/>
    </location>
</feature>